<gene>
    <name evidence="2" type="ORF">OUZ56_025264</name>
</gene>
<protein>
    <submittedName>
        <fullName evidence="2">Uncharacterized protein</fullName>
    </submittedName>
</protein>
<proteinExistence type="predicted"/>
<organism evidence="2 3">
    <name type="scientific">Daphnia magna</name>
    <dbReference type="NCBI Taxonomy" id="35525"/>
    <lineage>
        <taxon>Eukaryota</taxon>
        <taxon>Metazoa</taxon>
        <taxon>Ecdysozoa</taxon>
        <taxon>Arthropoda</taxon>
        <taxon>Crustacea</taxon>
        <taxon>Branchiopoda</taxon>
        <taxon>Diplostraca</taxon>
        <taxon>Cladocera</taxon>
        <taxon>Anomopoda</taxon>
        <taxon>Daphniidae</taxon>
        <taxon>Daphnia</taxon>
    </lineage>
</organism>
<feature type="region of interest" description="Disordered" evidence="1">
    <location>
        <begin position="1"/>
        <end position="33"/>
    </location>
</feature>
<name>A0ABQ9ZJB4_9CRUS</name>
<dbReference type="EMBL" id="JAOYFB010000004">
    <property type="protein sequence ID" value="KAK4013019.1"/>
    <property type="molecule type" value="Genomic_DNA"/>
</dbReference>
<sequence length="108" mass="11967">MDTDSSILRSHNEEAARSRANIVPSSREPAGSTASCCTKIIRQAYYNIGRRVFFFILPCFLCLHPEDDPTRFVVDGPSHNGRLFGLGCCVDIIIINETPAAAECRFLC</sequence>
<accession>A0ABQ9ZJB4</accession>
<comment type="caution">
    <text evidence="2">The sequence shown here is derived from an EMBL/GenBank/DDBJ whole genome shotgun (WGS) entry which is preliminary data.</text>
</comment>
<evidence type="ECO:0000256" key="1">
    <source>
        <dbReference type="SAM" id="MobiDB-lite"/>
    </source>
</evidence>
<reference evidence="2 3" key="1">
    <citation type="journal article" date="2023" name="Nucleic Acids Res.">
        <title>The hologenome of Daphnia magna reveals possible DNA methylation and microbiome-mediated evolution of the host genome.</title>
        <authorList>
            <person name="Chaturvedi A."/>
            <person name="Li X."/>
            <person name="Dhandapani V."/>
            <person name="Marshall H."/>
            <person name="Kissane S."/>
            <person name="Cuenca-Cambronero M."/>
            <person name="Asole G."/>
            <person name="Calvet F."/>
            <person name="Ruiz-Romero M."/>
            <person name="Marangio P."/>
            <person name="Guigo R."/>
            <person name="Rago D."/>
            <person name="Mirbahai L."/>
            <person name="Eastwood N."/>
            <person name="Colbourne J.K."/>
            <person name="Zhou J."/>
            <person name="Mallon E."/>
            <person name="Orsini L."/>
        </authorList>
    </citation>
    <scope>NUCLEOTIDE SEQUENCE [LARGE SCALE GENOMIC DNA]</scope>
    <source>
        <strain evidence="2">LRV0_1</strain>
    </source>
</reference>
<keyword evidence="3" id="KW-1185">Reference proteome</keyword>
<dbReference type="Proteomes" id="UP001234178">
    <property type="component" value="Unassembled WGS sequence"/>
</dbReference>
<evidence type="ECO:0000313" key="3">
    <source>
        <dbReference type="Proteomes" id="UP001234178"/>
    </source>
</evidence>
<evidence type="ECO:0000313" key="2">
    <source>
        <dbReference type="EMBL" id="KAK4013019.1"/>
    </source>
</evidence>